<dbReference type="GO" id="GO:0006261">
    <property type="term" value="P:DNA-templated DNA replication"/>
    <property type="evidence" value="ECO:0007669"/>
    <property type="project" value="InterPro"/>
</dbReference>
<dbReference type="CDD" id="cd11711">
    <property type="entry name" value="GINS_A_Sld5"/>
    <property type="match status" value="1"/>
</dbReference>
<proteinExistence type="inferred from homology"/>
<dbReference type="STRING" id="361077.A0A152A3S8"/>
<comment type="subcellular location">
    <subcellularLocation>
        <location evidence="1 6">Nucleus</location>
    </subcellularLocation>
</comment>
<evidence type="ECO:0000256" key="5">
    <source>
        <dbReference type="ARBA" id="ARBA00023242"/>
    </source>
</evidence>
<dbReference type="PIRSF" id="PIRSF007764">
    <property type="entry name" value="Sld5"/>
    <property type="match status" value="1"/>
</dbReference>
<evidence type="ECO:0000313" key="9">
    <source>
        <dbReference type="EMBL" id="KYR00701.1"/>
    </source>
</evidence>
<dbReference type="PANTHER" id="PTHR21206">
    <property type="entry name" value="SLD5 PROTEIN"/>
    <property type="match status" value="1"/>
</dbReference>
<dbReference type="InterPro" id="IPR021151">
    <property type="entry name" value="GINS_A"/>
</dbReference>
<dbReference type="CDD" id="cd21692">
    <property type="entry name" value="GINS_B_Sld5"/>
    <property type="match status" value="1"/>
</dbReference>
<dbReference type="InterPro" id="IPR008591">
    <property type="entry name" value="GINS_Sld5"/>
</dbReference>
<evidence type="ECO:0000256" key="1">
    <source>
        <dbReference type="ARBA" id="ARBA00004123"/>
    </source>
</evidence>
<dbReference type="InterPro" id="IPR038749">
    <property type="entry name" value="Sld5_GINS_A"/>
</dbReference>
<dbReference type="OrthoDB" id="338231at2759"/>
<protein>
    <recommendedName>
        <fullName evidence="3 6">DNA replication complex GINS protein SLD5</fullName>
    </recommendedName>
</protein>
<sequence length="199" mass="23898">MDNLNSDNQNYLNRLKQCWINEKFSPDLLNFEGELVAFIMEQIEEKEKNISEDIKNSSHQFTANLYEMEIERLKYIIKCYLKIRLKKIEKFYAHILQDDDEILKLSPNELKYCKSFSNLLENHFKKTFLDALPDVYKENEKENATKPQLDSYIFCKPKENIGDYQIDDEETVEFKINTIYFLRYKPIKFFVESGKIDLI</sequence>
<evidence type="ECO:0000259" key="8">
    <source>
        <dbReference type="Pfam" id="PF16922"/>
    </source>
</evidence>
<reference evidence="9 10" key="1">
    <citation type="submission" date="2015-12" db="EMBL/GenBank/DDBJ databases">
        <title>Dictyostelia acquired genes for synthesis and detection of signals that induce cell-type specialization by lateral gene transfer from prokaryotes.</title>
        <authorList>
            <person name="Gloeckner G."/>
            <person name="Schaap P."/>
        </authorList>
    </citation>
    <scope>NUCLEOTIDE SEQUENCE [LARGE SCALE GENOMIC DNA]</scope>
    <source>
        <strain evidence="9 10">TK</strain>
    </source>
</reference>
<dbReference type="Pfam" id="PF05916">
    <property type="entry name" value="Sld5"/>
    <property type="match status" value="1"/>
</dbReference>
<dbReference type="GO" id="GO:0000727">
    <property type="term" value="P:double-strand break repair via break-induced replication"/>
    <property type="evidence" value="ECO:0007669"/>
    <property type="project" value="TreeGrafter"/>
</dbReference>
<evidence type="ECO:0000259" key="7">
    <source>
        <dbReference type="Pfam" id="PF05916"/>
    </source>
</evidence>
<evidence type="ECO:0000256" key="2">
    <source>
        <dbReference type="ARBA" id="ARBA00008187"/>
    </source>
</evidence>
<evidence type="ECO:0000256" key="4">
    <source>
        <dbReference type="ARBA" id="ARBA00022705"/>
    </source>
</evidence>
<dbReference type="Proteomes" id="UP000076078">
    <property type="component" value="Unassembled WGS sequence"/>
</dbReference>
<dbReference type="Pfam" id="PF16922">
    <property type="entry name" value="SLD5_C"/>
    <property type="match status" value="1"/>
</dbReference>
<comment type="similarity">
    <text evidence="2 6">Belongs to the GINS4/SLD5 family.</text>
</comment>
<keyword evidence="4 6" id="KW-0235">DNA replication</keyword>
<dbReference type="OMA" id="ILETAWI"/>
<dbReference type="PANTHER" id="PTHR21206:SF0">
    <property type="entry name" value="DNA REPLICATION COMPLEX GINS PROTEIN SLD5"/>
    <property type="match status" value="1"/>
</dbReference>
<accession>A0A152A3S8</accession>
<evidence type="ECO:0000256" key="3">
    <source>
        <dbReference type="ARBA" id="ARBA00014804"/>
    </source>
</evidence>
<evidence type="ECO:0000256" key="6">
    <source>
        <dbReference type="PIRNR" id="PIRNR007764"/>
    </source>
</evidence>
<feature type="domain" description="GINS subunit" evidence="7">
    <location>
        <begin position="42"/>
        <end position="126"/>
    </location>
</feature>
<dbReference type="GO" id="GO:0000811">
    <property type="term" value="C:GINS complex"/>
    <property type="evidence" value="ECO:0007669"/>
    <property type="project" value="UniProtKB-UniRule"/>
</dbReference>
<name>A0A152A3S8_TIELA</name>
<dbReference type="InterPro" id="IPR031633">
    <property type="entry name" value="SLD5_C"/>
</dbReference>
<feature type="domain" description="DNA replication complex GINS protein SLD5 C-terminal" evidence="8">
    <location>
        <begin position="147"/>
        <end position="199"/>
    </location>
</feature>
<keyword evidence="5 6" id="KW-0539">Nucleus</keyword>
<dbReference type="Gene3D" id="3.40.5.60">
    <property type="match status" value="1"/>
</dbReference>
<dbReference type="InParanoid" id="A0A152A3S8"/>
<dbReference type="Gene3D" id="1.20.58.1030">
    <property type="match status" value="1"/>
</dbReference>
<dbReference type="FunCoup" id="A0A152A3S8">
    <property type="interactions" value="526"/>
</dbReference>
<dbReference type="EMBL" id="LODT01000013">
    <property type="protein sequence ID" value="KYR00701.1"/>
    <property type="molecule type" value="Genomic_DNA"/>
</dbReference>
<dbReference type="SUPFAM" id="SSF160059">
    <property type="entry name" value="PriA/YqbF domain"/>
    <property type="match status" value="1"/>
</dbReference>
<gene>
    <name evidence="9" type="ORF">DLAC_02741</name>
</gene>
<organism evidence="9 10">
    <name type="scientific">Tieghemostelium lacteum</name>
    <name type="common">Slime mold</name>
    <name type="synonym">Dictyostelium lacteum</name>
    <dbReference type="NCBI Taxonomy" id="361077"/>
    <lineage>
        <taxon>Eukaryota</taxon>
        <taxon>Amoebozoa</taxon>
        <taxon>Evosea</taxon>
        <taxon>Eumycetozoa</taxon>
        <taxon>Dictyostelia</taxon>
        <taxon>Dictyosteliales</taxon>
        <taxon>Raperosteliaceae</taxon>
        <taxon>Tieghemostelium</taxon>
    </lineage>
</organism>
<dbReference type="InterPro" id="IPR036224">
    <property type="entry name" value="GINS_bundle-like_dom_sf"/>
</dbReference>
<comment type="function">
    <text evidence="6">The GINS complex plays an essential role in the initiation of DNA replication.</text>
</comment>
<evidence type="ECO:0000313" key="10">
    <source>
        <dbReference type="Proteomes" id="UP000076078"/>
    </source>
</evidence>
<dbReference type="AlphaFoldDB" id="A0A152A3S8"/>
<comment type="caution">
    <text evidence="9">The sequence shown here is derived from an EMBL/GenBank/DDBJ whole genome shotgun (WGS) entry which is preliminary data.</text>
</comment>
<keyword evidence="10" id="KW-1185">Reference proteome</keyword>
<dbReference type="SUPFAM" id="SSF158573">
    <property type="entry name" value="GINS helical bundle-like"/>
    <property type="match status" value="1"/>
</dbReference>